<dbReference type="InterPro" id="IPR015797">
    <property type="entry name" value="NUDIX_hydrolase-like_dom_sf"/>
</dbReference>
<dbReference type="PROSITE" id="PS00893">
    <property type="entry name" value="NUDIX_BOX"/>
    <property type="match status" value="1"/>
</dbReference>
<gene>
    <name evidence="6" type="ORF">Ani05nite_63460</name>
</gene>
<comment type="caution">
    <text evidence="6">The sequence shown here is derived from an EMBL/GenBank/DDBJ whole genome shotgun (WGS) entry which is preliminary data.</text>
</comment>
<evidence type="ECO:0000313" key="7">
    <source>
        <dbReference type="Proteomes" id="UP000647172"/>
    </source>
</evidence>
<evidence type="ECO:0000259" key="5">
    <source>
        <dbReference type="PROSITE" id="PS51462"/>
    </source>
</evidence>
<evidence type="ECO:0000256" key="1">
    <source>
        <dbReference type="ARBA" id="ARBA00001946"/>
    </source>
</evidence>
<evidence type="ECO:0000256" key="2">
    <source>
        <dbReference type="ARBA" id="ARBA00005582"/>
    </source>
</evidence>
<dbReference type="SUPFAM" id="SSF55811">
    <property type="entry name" value="Nudix"/>
    <property type="match status" value="1"/>
</dbReference>
<dbReference type="EMBL" id="BOMQ01000075">
    <property type="protein sequence ID" value="GIE52812.1"/>
    <property type="molecule type" value="Genomic_DNA"/>
</dbReference>
<dbReference type="PANTHER" id="PTHR43046">
    <property type="entry name" value="GDP-MANNOSE MANNOSYL HYDROLASE"/>
    <property type="match status" value="1"/>
</dbReference>
<evidence type="ECO:0000313" key="6">
    <source>
        <dbReference type="EMBL" id="GIE52812.1"/>
    </source>
</evidence>
<dbReference type="PROSITE" id="PS51462">
    <property type="entry name" value="NUDIX"/>
    <property type="match status" value="1"/>
</dbReference>
<keyword evidence="3 4" id="KW-0378">Hydrolase</keyword>
<comment type="cofactor">
    <cofactor evidence="1">
        <name>Mg(2+)</name>
        <dbReference type="ChEBI" id="CHEBI:18420"/>
    </cofactor>
</comment>
<dbReference type="InterPro" id="IPR020476">
    <property type="entry name" value="Nudix_hydrolase"/>
</dbReference>
<dbReference type="InterPro" id="IPR020084">
    <property type="entry name" value="NUDIX_hydrolase_CS"/>
</dbReference>
<accession>A0A919JP43</accession>
<feature type="domain" description="Nudix hydrolase" evidence="5">
    <location>
        <begin position="1"/>
        <end position="122"/>
    </location>
</feature>
<dbReference type="AlphaFoldDB" id="A0A919JP43"/>
<name>A0A919JP43_9ACTN</name>
<sequence>MGLILVDARGRVLLGRRLTAGEQPSWCLPGGHVEGGETIEQAAAREAAEEAGIDGTRPEVIAIGVRTAGSGLTAAAVAPWPGTPPRALEPDVLTDWGWYAPEELPEPLYPPSAMSLTVWRGLPPPDGWRVYPVR</sequence>
<proteinExistence type="inferred from homology"/>
<reference evidence="6" key="1">
    <citation type="submission" date="2021-01" db="EMBL/GenBank/DDBJ databases">
        <title>Whole genome shotgun sequence of Actinoplanes nipponensis NBRC 14063.</title>
        <authorList>
            <person name="Komaki H."/>
            <person name="Tamura T."/>
        </authorList>
    </citation>
    <scope>NUCLEOTIDE SEQUENCE</scope>
    <source>
        <strain evidence="6">NBRC 14063</strain>
    </source>
</reference>
<protein>
    <submittedName>
        <fullName evidence="6">ADP-ribose pyrophosphatase</fullName>
    </submittedName>
</protein>
<organism evidence="6 7">
    <name type="scientific">Actinoplanes nipponensis</name>
    <dbReference type="NCBI Taxonomy" id="135950"/>
    <lineage>
        <taxon>Bacteria</taxon>
        <taxon>Bacillati</taxon>
        <taxon>Actinomycetota</taxon>
        <taxon>Actinomycetes</taxon>
        <taxon>Micromonosporales</taxon>
        <taxon>Micromonosporaceae</taxon>
        <taxon>Actinoplanes</taxon>
    </lineage>
</organism>
<dbReference type="GO" id="GO:0016787">
    <property type="term" value="F:hydrolase activity"/>
    <property type="evidence" value="ECO:0007669"/>
    <property type="project" value="UniProtKB-KW"/>
</dbReference>
<dbReference type="PANTHER" id="PTHR43046:SF14">
    <property type="entry name" value="MUTT_NUDIX FAMILY PROTEIN"/>
    <property type="match status" value="1"/>
</dbReference>
<dbReference type="Pfam" id="PF00293">
    <property type="entry name" value="NUDIX"/>
    <property type="match status" value="1"/>
</dbReference>
<keyword evidence="7" id="KW-1185">Reference proteome</keyword>
<dbReference type="PRINTS" id="PR00502">
    <property type="entry name" value="NUDIXFAMILY"/>
</dbReference>
<dbReference type="InterPro" id="IPR000086">
    <property type="entry name" value="NUDIX_hydrolase_dom"/>
</dbReference>
<evidence type="ECO:0000256" key="4">
    <source>
        <dbReference type="RuleBase" id="RU003476"/>
    </source>
</evidence>
<dbReference type="Gene3D" id="3.90.79.10">
    <property type="entry name" value="Nucleoside Triphosphate Pyrophosphohydrolase"/>
    <property type="match status" value="1"/>
</dbReference>
<comment type="similarity">
    <text evidence="2 4">Belongs to the Nudix hydrolase family.</text>
</comment>
<dbReference type="Proteomes" id="UP000647172">
    <property type="component" value="Unassembled WGS sequence"/>
</dbReference>
<evidence type="ECO:0000256" key="3">
    <source>
        <dbReference type="ARBA" id="ARBA00022801"/>
    </source>
</evidence>